<feature type="compositionally biased region" description="Low complexity" evidence="1">
    <location>
        <begin position="29"/>
        <end position="58"/>
    </location>
</feature>
<keyword evidence="2" id="KW-0732">Signal</keyword>
<dbReference type="PROSITE" id="PS51257">
    <property type="entry name" value="PROKAR_LIPOPROTEIN"/>
    <property type="match status" value="1"/>
</dbReference>
<keyword evidence="4" id="KW-1185">Reference proteome</keyword>
<sequence length="216" mass="21263">MPREHRRAALLLALALAVGAGCAGPDSESSSPTTSQAAGSTGGSSSQEESGSASGEETSGTEDPAEGGGGGVSVELAGLPVGGGSTVRVGEAWCQALFWGSELPAGVTLEIDAVQVGEPGGTVQAVGCEDKPPCVGATISEDQRGCALAVVPPSPEPESVRVRLDGTLRCPDQATCDQVVVVDGASTLILRPSTSGTEDETGTDDGADESPSPSDG</sequence>
<evidence type="ECO:0000313" key="3">
    <source>
        <dbReference type="EMBL" id="RYV52731.1"/>
    </source>
</evidence>
<dbReference type="EMBL" id="SDWW01000003">
    <property type="protein sequence ID" value="RYV52731.1"/>
    <property type="molecule type" value="Genomic_DNA"/>
</dbReference>
<protein>
    <submittedName>
        <fullName evidence="3">Uncharacterized protein</fullName>
    </submittedName>
</protein>
<evidence type="ECO:0000313" key="4">
    <source>
        <dbReference type="Proteomes" id="UP000293764"/>
    </source>
</evidence>
<organism evidence="3 4">
    <name type="scientific">Pengzhenrongella frigida</name>
    <dbReference type="NCBI Taxonomy" id="1259133"/>
    <lineage>
        <taxon>Bacteria</taxon>
        <taxon>Bacillati</taxon>
        <taxon>Actinomycetota</taxon>
        <taxon>Actinomycetes</taxon>
        <taxon>Micrococcales</taxon>
        <taxon>Pengzhenrongella</taxon>
    </lineage>
</organism>
<dbReference type="InterPro" id="IPR006311">
    <property type="entry name" value="TAT_signal"/>
</dbReference>
<evidence type="ECO:0000256" key="2">
    <source>
        <dbReference type="SAM" id="SignalP"/>
    </source>
</evidence>
<feature type="region of interest" description="Disordered" evidence="1">
    <location>
        <begin position="21"/>
        <end position="77"/>
    </location>
</feature>
<gene>
    <name evidence="3" type="ORF">EUA98_01995</name>
</gene>
<dbReference type="PROSITE" id="PS51318">
    <property type="entry name" value="TAT"/>
    <property type="match status" value="1"/>
</dbReference>
<dbReference type="Proteomes" id="UP000293764">
    <property type="component" value="Unassembled WGS sequence"/>
</dbReference>
<evidence type="ECO:0000256" key="1">
    <source>
        <dbReference type="SAM" id="MobiDB-lite"/>
    </source>
</evidence>
<feature type="region of interest" description="Disordered" evidence="1">
    <location>
        <begin position="187"/>
        <end position="216"/>
    </location>
</feature>
<reference evidence="3 4" key="1">
    <citation type="submission" date="2019-01" db="EMBL/GenBank/DDBJ databases">
        <title>Novel species of Cellulomonas.</title>
        <authorList>
            <person name="Liu Q."/>
            <person name="Xin Y.-H."/>
        </authorList>
    </citation>
    <scope>NUCLEOTIDE SEQUENCE [LARGE SCALE GENOMIC DNA]</scope>
    <source>
        <strain evidence="3 4">HLT2-17</strain>
    </source>
</reference>
<name>A0A4Q5N7X1_9MICO</name>
<feature type="signal peptide" evidence="2">
    <location>
        <begin position="1"/>
        <end position="23"/>
    </location>
</feature>
<dbReference type="AlphaFoldDB" id="A0A4Q5N7X1"/>
<comment type="caution">
    <text evidence="3">The sequence shown here is derived from an EMBL/GenBank/DDBJ whole genome shotgun (WGS) entry which is preliminary data.</text>
</comment>
<dbReference type="RefSeq" id="WP_130100982.1">
    <property type="nucleotide sequence ID" value="NZ_SDWW01000003.1"/>
</dbReference>
<feature type="chain" id="PRO_5038568506" evidence="2">
    <location>
        <begin position="24"/>
        <end position="216"/>
    </location>
</feature>
<feature type="compositionally biased region" description="Acidic residues" evidence="1">
    <location>
        <begin position="197"/>
        <end position="208"/>
    </location>
</feature>
<accession>A0A4Q5N7X1</accession>
<proteinExistence type="predicted"/>